<feature type="compositionally biased region" description="Basic and acidic residues" evidence="1">
    <location>
        <begin position="120"/>
        <end position="133"/>
    </location>
</feature>
<gene>
    <name evidence="2" type="ORF">THAOC_20020</name>
</gene>
<dbReference type="OrthoDB" id="432970at2759"/>
<feature type="compositionally biased region" description="Gly residues" evidence="1">
    <location>
        <begin position="108"/>
        <end position="117"/>
    </location>
</feature>
<evidence type="ECO:0000313" key="3">
    <source>
        <dbReference type="Proteomes" id="UP000266841"/>
    </source>
</evidence>
<keyword evidence="3" id="KW-1185">Reference proteome</keyword>
<feature type="non-terminal residue" evidence="2">
    <location>
        <position position="205"/>
    </location>
</feature>
<sequence>MTAVPPSGRGAVMGASSASSTGLLLERVDVVREGIAGGNAADRYASIAEGQWADIFSGVTDAEDGTLRRIAGEVYGGAEDGGGSDAWGPIGRASPSVSGEEKKDDGATPGGSDLGGEMGEDPHSHLPSGERWKIPLSGPVERVTLELLGEKCGGSTAHTFELVTSGRAHVTATPLGRYGRTKMTIARPDDGELGELGGPGAALPP</sequence>
<name>K0SMQ1_THAOC</name>
<reference evidence="2 3" key="1">
    <citation type="journal article" date="2012" name="Genome Biol.">
        <title>Genome and low-iron response of an oceanic diatom adapted to chronic iron limitation.</title>
        <authorList>
            <person name="Lommer M."/>
            <person name="Specht M."/>
            <person name="Roy A.S."/>
            <person name="Kraemer L."/>
            <person name="Andreson R."/>
            <person name="Gutowska M.A."/>
            <person name="Wolf J."/>
            <person name="Bergner S.V."/>
            <person name="Schilhabel M.B."/>
            <person name="Klostermeier U.C."/>
            <person name="Beiko R.G."/>
            <person name="Rosenstiel P."/>
            <person name="Hippler M."/>
            <person name="Laroche J."/>
        </authorList>
    </citation>
    <scope>NUCLEOTIDE SEQUENCE [LARGE SCALE GENOMIC DNA]</scope>
    <source>
        <strain evidence="2 3">CCMP1005</strain>
    </source>
</reference>
<organism evidence="2 3">
    <name type="scientific">Thalassiosira oceanica</name>
    <name type="common">Marine diatom</name>
    <dbReference type="NCBI Taxonomy" id="159749"/>
    <lineage>
        <taxon>Eukaryota</taxon>
        <taxon>Sar</taxon>
        <taxon>Stramenopiles</taxon>
        <taxon>Ochrophyta</taxon>
        <taxon>Bacillariophyta</taxon>
        <taxon>Coscinodiscophyceae</taxon>
        <taxon>Thalassiosirophycidae</taxon>
        <taxon>Thalassiosirales</taxon>
        <taxon>Thalassiosiraceae</taxon>
        <taxon>Thalassiosira</taxon>
    </lineage>
</organism>
<dbReference type="eggNOG" id="ENOG502QS3F">
    <property type="taxonomic scope" value="Eukaryota"/>
</dbReference>
<dbReference type="Proteomes" id="UP000266841">
    <property type="component" value="Unassembled WGS sequence"/>
</dbReference>
<comment type="caution">
    <text evidence="2">The sequence shown here is derived from an EMBL/GenBank/DDBJ whole genome shotgun (WGS) entry which is preliminary data.</text>
</comment>
<dbReference type="EMBL" id="AGNL01022475">
    <property type="protein sequence ID" value="EJK59722.1"/>
    <property type="molecule type" value="Genomic_DNA"/>
</dbReference>
<evidence type="ECO:0000313" key="2">
    <source>
        <dbReference type="EMBL" id="EJK59722.1"/>
    </source>
</evidence>
<accession>K0SMQ1</accession>
<proteinExistence type="predicted"/>
<feature type="region of interest" description="Disordered" evidence="1">
    <location>
        <begin position="78"/>
        <end position="135"/>
    </location>
</feature>
<dbReference type="AlphaFoldDB" id="K0SMQ1"/>
<evidence type="ECO:0000256" key="1">
    <source>
        <dbReference type="SAM" id="MobiDB-lite"/>
    </source>
</evidence>
<protein>
    <submittedName>
        <fullName evidence="2">Uncharacterized protein</fullName>
    </submittedName>
</protein>